<keyword evidence="1" id="KW-1133">Transmembrane helix</keyword>
<feature type="transmembrane region" description="Helical" evidence="1">
    <location>
        <begin position="12"/>
        <end position="29"/>
    </location>
</feature>
<name>A0A5C6USQ4_9SPHN</name>
<dbReference type="EMBL" id="VOPY01000001">
    <property type="protein sequence ID" value="TXC73918.1"/>
    <property type="molecule type" value="Genomic_DNA"/>
</dbReference>
<dbReference type="AlphaFoldDB" id="A0A5C6USQ4"/>
<evidence type="ECO:0000256" key="1">
    <source>
        <dbReference type="SAM" id="Phobius"/>
    </source>
</evidence>
<keyword evidence="1" id="KW-0812">Transmembrane</keyword>
<accession>A0A5C6USQ4</accession>
<organism evidence="2 3">
    <name type="scientific">Flavisphingopyxis soli</name>
    <dbReference type="NCBI Taxonomy" id="2601267"/>
    <lineage>
        <taxon>Bacteria</taxon>
        <taxon>Pseudomonadati</taxon>
        <taxon>Pseudomonadota</taxon>
        <taxon>Alphaproteobacteria</taxon>
        <taxon>Sphingomonadales</taxon>
        <taxon>Sphingopyxidaceae</taxon>
        <taxon>Flavisphingopyxis</taxon>
    </lineage>
</organism>
<feature type="transmembrane region" description="Helical" evidence="1">
    <location>
        <begin position="73"/>
        <end position="93"/>
    </location>
</feature>
<protein>
    <submittedName>
        <fullName evidence="2">Uncharacterized protein</fullName>
    </submittedName>
</protein>
<keyword evidence="3" id="KW-1185">Reference proteome</keyword>
<sequence>MTISPFDEWQIGISLVLLISAVWQSVRAYRTERTRWEAKDDIVKDGWITNYTENPWAYEDKHEQVMKERRRAILNNVFLTPLLIFAPVIVLAITKIDL</sequence>
<proteinExistence type="predicted"/>
<keyword evidence="1" id="KW-0472">Membrane</keyword>
<dbReference type="RefSeq" id="WP_147121755.1">
    <property type="nucleotide sequence ID" value="NZ_VOPY01000001.1"/>
</dbReference>
<dbReference type="Proteomes" id="UP000321129">
    <property type="component" value="Unassembled WGS sequence"/>
</dbReference>
<evidence type="ECO:0000313" key="2">
    <source>
        <dbReference type="EMBL" id="TXC73918.1"/>
    </source>
</evidence>
<reference evidence="2 3" key="1">
    <citation type="submission" date="2019-08" db="EMBL/GenBank/DDBJ databases">
        <title>Sphingorhabdus soil sp. nov., isolated from arctic soil.</title>
        <authorList>
            <person name="Liu Y."/>
        </authorList>
    </citation>
    <scope>NUCLEOTIDE SEQUENCE [LARGE SCALE GENOMIC DNA]</scope>
    <source>
        <strain evidence="2 3">D-2Q-5-6</strain>
    </source>
</reference>
<gene>
    <name evidence="2" type="ORF">FSZ31_04120</name>
</gene>
<comment type="caution">
    <text evidence="2">The sequence shown here is derived from an EMBL/GenBank/DDBJ whole genome shotgun (WGS) entry which is preliminary data.</text>
</comment>
<evidence type="ECO:0000313" key="3">
    <source>
        <dbReference type="Proteomes" id="UP000321129"/>
    </source>
</evidence>